<dbReference type="NCBIfam" id="NF047719">
    <property type="entry name" value="SCO6745_fam_HTH"/>
    <property type="match status" value="1"/>
</dbReference>
<proteinExistence type="predicted"/>
<comment type="caution">
    <text evidence="1">The sequence shown here is derived from an EMBL/GenBank/DDBJ whole genome shotgun (WGS) entry which is preliminary data.</text>
</comment>
<protein>
    <recommendedName>
        <fullName evidence="3">SalK</fullName>
    </recommendedName>
</protein>
<reference evidence="1 2" key="1">
    <citation type="submission" date="2021-11" db="EMBL/GenBank/DDBJ databases">
        <title>Draft genome sequence of Actinomycetospora sp. SF1 isolated from the rhizosphere soil.</title>
        <authorList>
            <person name="Duangmal K."/>
            <person name="Chantavorakit T."/>
        </authorList>
    </citation>
    <scope>NUCLEOTIDE SEQUENCE [LARGE SCALE GENOMIC DNA]</scope>
    <source>
        <strain evidence="1 2">TBRC 5722</strain>
    </source>
</reference>
<dbReference type="Pfam" id="PF21863">
    <property type="entry name" value="HTH_67"/>
    <property type="match status" value="1"/>
</dbReference>
<evidence type="ECO:0008006" key="3">
    <source>
        <dbReference type="Google" id="ProtNLM"/>
    </source>
</evidence>
<organism evidence="1 2">
    <name type="scientific">Actinomycetospora endophytica</name>
    <dbReference type="NCBI Taxonomy" id="2291215"/>
    <lineage>
        <taxon>Bacteria</taxon>
        <taxon>Bacillati</taxon>
        <taxon>Actinomycetota</taxon>
        <taxon>Actinomycetes</taxon>
        <taxon>Pseudonocardiales</taxon>
        <taxon>Pseudonocardiaceae</taxon>
        <taxon>Actinomycetospora</taxon>
    </lineage>
</organism>
<name>A0ABS8P4L0_9PSEU</name>
<sequence>MDFAEARETFFQPRTGVAAAAPETPALRLRHVLEPLAMVSVWGAPAHQHLTKAGLDFLTGYVGGRACVLGDPSPGVVAATFAVFEPGLAGELWRGARAACSVEDLLGVRELGGGESLRAALEGIEVAEIGRVTRSLRGALDAAGPADLAGRPLYAGLRDLPWPTDPHAALWHVATLYREHRGDAHLGACTAAGIDGLEANILTELRIGFDLYEYTGTRGWSPEAMDAAVARLAARGWIADGGLTPGGRAAREGIEVATDLAQQRVLDALGDELDELLVTLGRWADRVVDAGWFPPDPYKRAAG</sequence>
<dbReference type="EMBL" id="JAJNDB010000001">
    <property type="protein sequence ID" value="MCD2193201.1"/>
    <property type="molecule type" value="Genomic_DNA"/>
</dbReference>
<gene>
    <name evidence="1" type="ORF">LQ327_07350</name>
</gene>
<evidence type="ECO:0000313" key="2">
    <source>
        <dbReference type="Proteomes" id="UP001199469"/>
    </source>
</evidence>
<dbReference type="RefSeq" id="WP_230730975.1">
    <property type="nucleotide sequence ID" value="NZ_JAJNDB010000001.1"/>
</dbReference>
<accession>A0ABS8P4L0</accession>
<keyword evidence="2" id="KW-1185">Reference proteome</keyword>
<evidence type="ECO:0000313" key="1">
    <source>
        <dbReference type="EMBL" id="MCD2193201.1"/>
    </source>
</evidence>
<dbReference type="InterPro" id="IPR054058">
    <property type="entry name" value="HTH_67"/>
</dbReference>
<dbReference type="Proteomes" id="UP001199469">
    <property type="component" value="Unassembled WGS sequence"/>
</dbReference>